<dbReference type="GO" id="GO:0008168">
    <property type="term" value="F:methyltransferase activity"/>
    <property type="evidence" value="ECO:0007669"/>
    <property type="project" value="UniProtKB-KW"/>
</dbReference>
<keyword evidence="4" id="KW-1185">Reference proteome</keyword>
<dbReference type="Gene3D" id="3.40.50.150">
    <property type="entry name" value="Vaccinia Virus protein VP39"/>
    <property type="match status" value="1"/>
</dbReference>
<name>A0A318KFY4_9NOCA</name>
<dbReference type="SUPFAM" id="SSF53335">
    <property type="entry name" value="S-adenosyl-L-methionine-dependent methyltransferases"/>
    <property type="match status" value="1"/>
</dbReference>
<protein>
    <submittedName>
        <fullName evidence="3">O-methyltransferase involved in polyketide biosynthesis</fullName>
    </submittedName>
</protein>
<organism evidence="3 4">
    <name type="scientific">Nocardia tenerifensis</name>
    <dbReference type="NCBI Taxonomy" id="228006"/>
    <lineage>
        <taxon>Bacteria</taxon>
        <taxon>Bacillati</taxon>
        <taxon>Actinomycetota</taxon>
        <taxon>Actinomycetes</taxon>
        <taxon>Mycobacteriales</taxon>
        <taxon>Nocardiaceae</taxon>
        <taxon>Nocardia</taxon>
    </lineage>
</organism>
<comment type="caution">
    <text evidence="3">The sequence shown here is derived from an EMBL/GenBank/DDBJ whole genome shotgun (WGS) entry which is preliminary data.</text>
</comment>
<evidence type="ECO:0000313" key="4">
    <source>
        <dbReference type="Proteomes" id="UP000247569"/>
    </source>
</evidence>
<dbReference type="Pfam" id="PF04072">
    <property type="entry name" value="LCM"/>
    <property type="match status" value="1"/>
</dbReference>
<dbReference type="OrthoDB" id="9800233at2"/>
<dbReference type="InterPro" id="IPR016874">
    <property type="entry name" value="TcmP-like"/>
</dbReference>
<accession>A0A318KFY4</accession>
<evidence type="ECO:0000256" key="1">
    <source>
        <dbReference type="ARBA" id="ARBA00022603"/>
    </source>
</evidence>
<dbReference type="Proteomes" id="UP000247569">
    <property type="component" value="Unassembled WGS sequence"/>
</dbReference>
<proteinExistence type="predicted"/>
<dbReference type="InterPro" id="IPR029063">
    <property type="entry name" value="SAM-dependent_MTases_sf"/>
</dbReference>
<keyword evidence="2 3" id="KW-0808">Transferase</keyword>
<gene>
    <name evidence="3" type="ORF">DFR70_101494</name>
</gene>
<dbReference type="PANTHER" id="PTHR43619">
    <property type="entry name" value="S-ADENOSYL-L-METHIONINE-DEPENDENT METHYLTRANSFERASE YKTD-RELATED"/>
    <property type="match status" value="1"/>
</dbReference>
<dbReference type="PIRSF" id="PIRSF028177">
    <property type="entry name" value="Polyketide_synth_Omtfrase_TcmP"/>
    <property type="match status" value="1"/>
</dbReference>
<dbReference type="GO" id="GO:0032259">
    <property type="term" value="P:methylation"/>
    <property type="evidence" value="ECO:0007669"/>
    <property type="project" value="UniProtKB-KW"/>
</dbReference>
<dbReference type="InterPro" id="IPR007213">
    <property type="entry name" value="Ppm1/Ppm2/Tcmp"/>
</dbReference>
<sequence length="270" mass="30220">MLRIRPDLDPIQETLLLTLRARALDASAPTPILGDTHQSELADRLDYDFAKLELKPSLIYGTALRARKLDDAVRAFTAVHPNAVVLDLGCGLDTRMLRCEPPAEVDWYDIDYPEVIDLRGQLLSQSSHLVGADLTHPGWTRHLPTDRPTMIIAEGLLPFLPGDTFHTMIREVTIHCATGELALNGYTRFAAWAMKYHPSIKALGIRAAQGFDDPHEPETWGARLTLIEEQLLTRAREVALFPQPLRALTQLTARSASLSRQANRILRYGF</sequence>
<dbReference type="RefSeq" id="WP_040735394.1">
    <property type="nucleotide sequence ID" value="NZ_QJKF01000001.1"/>
</dbReference>
<dbReference type="EMBL" id="QJKF01000001">
    <property type="protein sequence ID" value="PXX71073.1"/>
    <property type="molecule type" value="Genomic_DNA"/>
</dbReference>
<dbReference type="PANTHER" id="PTHR43619:SF2">
    <property type="entry name" value="S-ADENOSYL-L-METHIONINE-DEPENDENT METHYLTRANSFERASES SUPERFAMILY PROTEIN"/>
    <property type="match status" value="1"/>
</dbReference>
<evidence type="ECO:0000256" key="2">
    <source>
        <dbReference type="ARBA" id="ARBA00022679"/>
    </source>
</evidence>
<evidence type="ECO:0000313" key="3">
    <source>
        <dbReference type="EMBL" id="PXX71073.1"/>
    </source>
</evidence>
<keyword evidence="1 3" id="KW-0489">Methyltransferase</keyword>
<dbReference type="AlphaFoldDB" id="A0A318KFY4"/>
<reference evidence="3 4" key="1">
    <citation type="submission" date="2018-05" db="EMBL/GenBank/DDBJ databases">
        <title>Genomic Encyclopedia of Type Strains, Phase IV (KMG-IV): sequencing the most valuable type-strain genomes for metagenomic binning, comparative biology and taxonomic classification.</title>
        <authorList>
            <person name="Goeker M."/>
        </authorList>
    </citation>
    <scope>NUCLEOTIDE SEQUENCE [LARGE SCALE GENOMIC DNA]</scope>
    <source>
        <strain evidence="3 4">DSM 44704</strain>
    </source>
</reference>